<evidence type="ECO:0000313" key="6">
    <source>
        <dbReference type="EMBL" id="ACU53449.1"/>
    </source>
</evidence>
<keyword evidence="4" id="KW-0812">Transmembrane</keyword>
<protein>
    <submittedName>
        <fullName evidence="6">Fatty acid hydroxylase</fullName>
    </submittedName>
</protein>
<dbReference type="HOGENOM" id="CLU_054855_1_0_11"/>
<evidence type="ECO:0000313" key="7">
    <source>
        <dbReference type="Proteomes" id="UP000000771"/>
    </source>
</evidence>
<name>C7M355_ACIFD</name>
<dbReference type="OrthoDB" id="5243888at2"/>
<dbReference type="PANTHER" id="PTHR31899">
    <property type="entry name" value="BETA-CAROTENE 3-HYDROXYLASE 1, CHLOROPLASTIC"/>
    <property type="match status" value="1"/>
</dbReference>
<keyword evidence="4" id="KW-1133">Transmembrane helix</keyword>
<keyword evidence="3" id="KW-0560">Oxidoreductase</keyword>
<dbReference type="STRING" id="525909.Afer_0482"/>
<dbReference type="GO" id="GO:0016119">
    <property type="term" value="P:carotene metabolic process"/>
    <property type="evidence" value="ECO:0007669"/>
    <property type="project" value="TreeGrafter"/>
</dbReference>
<dbReference type="InterPro" id="IPR006694">
    <property type="entry name" value="Fatty_acid_hydroxylase"/>
</dbReference>
<gene>
    <name evidence="6" type="ordered locus">Afer_0482</name>
</gene>
<comment type="similarity">
    <text evidence="1">Belongs to the sterol desaturase family.</text>
</comment>
<evidence type="ECO:0000256" key="2">
    <source>
        <dbReference type="ARBA" id="ARBA00022746"/>
    </source>
</evidence>
<feature type="domain" description="Fatty acid hydroxylase" evidence="5">
    <location>
        <begin position="7"/>
        <end position="129"/>
    </location>
</feature>
<dbReference type="Pfam" id="PF04116">
    <property type="entry name" value="FA_hydroxylase"/>
    <property type="match status" value="1"/>
</dbReference>
<dbReference type="GO" id="GO:0005506">
    <property type="term" value="F:iron ion binding"/>
    <property type="evidence" value="ECO:0007669"/>
    <property type="project" value="InterPro"/>
</dbReference>
<dbReference type="RefSeq" id="WP_015797948.1">
    <property type="nucleotide sequence ID" value="NC_013124.1"/>
</dbReference>
<dbReference type="GO" id="GO:0016123">
    <property type="term" value="P:xanthophyll biosynthetic process"/>
    <property type="evidence" value="ECO:0007669"/>
    <property type="project" value="TreeGrafter"/>
</dbReference>
<dbReference type="KEGG" id="afo:Afer_0482"/>
<reference evidence="6 7" key="1">
    <citation type="journal article" date="2009" name="Stand. Genomic Sci.">
        <title>Complete genome sequence of Acidimicrobium ferrooxidans type strain (ICP).</title>
        <authorList>
            <person name="Clum A."/>
            <person name="Nolan M."/>
            <person name="Lang E."/>
            <person name="Glavina Del Rio T."/>
            <person name="Tice H."/>
            <person name="Copeland A."/>
            <person name="Cheng J.F."/>
            <person name="Lucas S."/>
            <person name="Chen F."/>
            <person name="Bruce D."/>
            <person name="Goodwin L."/>
            <person name="Pitluck S."/>
            <person name="Ivanova N."/>
            <person name="Mavrommatis K."/>
            <person name="Mikhailova N."/>
            <person name="Pati A."/>
            <person name="Chen A."/>
            <person name="Palaniappan K."/>
            <person name="Goker M."/>
            <person name="Spring S."/>
            <person name="Land M."/>
            <person name="Hauser L."/>
            <person name="Chang Y.J."/>
            <person name="Jeffries C.C."/>
            <person name="Chain P."/>
            <person name="Bristow J."/>
            <person name="Eisen J.A."/>
            <person name="Markowitz V."/>
            <person name="Hugenholtz P."/>
            <person name="Kyrpides N.C."/>
            <person name="Klenk H.P."/>
            <person name="Lapidus A."/>
        </authorList>
    </citation>
    <scope>NUCLEOTIDE SEQUENCE [LARGE SCALE GENOMIC DNA]</scope>
    <source>
        <strain evidence="7">DSM 10331 / JCM 15462 / NBRC 103882 / ICP</strain>
    </source>
</reference>
<dbReference type="eggNOG" id="COG3000">
    <property type="taxonomic scope" value="Bacteria"/>
</dbReference>
<keyword evidence="4" id="KW-0472">Membrane</keyword>
<sequence>MLVLIALIAFVAMEPVAALVHRGIMHGVGWVIHASHHRPREGTFEANDAFPLLFALPTIALFWFGRHDPVAVAIAVGITLYGVAYSFVHDGYIHERLGRMPKVRYLEYLKHAHAVHHLYNEGPYGMLAPIVPAKHRAKLELEAVRAWRPSVAR</sequence>
<dbReference type="GO" id="GO:0010291">
    <property type="term" value="F:beta-carotene 3-hydroxylase activity"/>
    <property type="evidence" value="ECO:0007669"/>
    <property type="project" value="TreeGrafter"/>
</dbReference>
<dbReference type="PANTHER" id="PTHR31899:SF9">
    <property type="entry name" value="BETA-CAROTENE 3-HYDROXYLASE 1, CHLOROPLASTIC"/>
    <property type="match status" value="1"/>
</dbReference>
<evidence type="ECO:0000256" key="1">
    <source>
        <dbReference type="ARBA" id="ARBA00009324"/>
    </source>
</evidence>
<organism evidence="6 7">
    <name type="scientific">Acidimicrobium ferrooxidans (strain DSM 10331 / JCM 15462 / NBRC 103882 / ICP)</name>
    <dbReference type="NCBI Taxonomy" id="525909"/>
    <lineage>
        <taxon>Bacteria</taxon>
        <taxon>Bacillati</taxon>
        <taxon>Actinomycetota</taxon>
        <taxon>Acidimicrobiia</taxon>
        <taxon>Acidimicrobiales</taxon>
        <taxon>Acidimicrobiaceae</taxon>
        <taxon>Acidimicrobium</taxon>
    </lineage>
</organism>
<dbReference type="AlphaFoldDB" id="C7M355"/>
<dbReference type="InterPro" id="IPR045019">
    <property type="entry name" value="BETA-OHASE-like"/>
</dbReference>
<evidence type="ECO:0000256" key="4">
    <source>
        <dbReference type="SAM" id="Phobius"/>
    </source>
</evidence>
<evidence type="ECO:0000259" key="5">
    <source>
        <dbReference type="Pfam" id="PF04116"/>
    </source>
</evidence>
<feature type="transmembrane region" description="Helical" evidence="4">
    <location>
        <begin position="70"/>
        <end position="88"/>
    </location>
</feature>
<keyword evidence="7" id="KW-1185">Reference proteome</keyword>
<proteinExistence type="inferred from homology"/>
<keyword evidence="2" id="KW-0125">Carotenoid biosynthesis</keyword>
<dbReference type="Proteomes" id="UP000000771">
    <property type="component" value="Chromosome"/>
</dbReference>
<accession>C7M355</accession>
<evidence type="ECO:0000256" key="3">
    <source>
        <dbReference type="ARBA" id="ARBA00023002"/>
    </source>
</evidence>
<dbReference type="EMBL" id="CP001631">
    <property type="protein sequence ID" value="ACU53449.1"/>
    <property type="molecule type" value="Genomic_DNA"/>
</dbReference>